<dbReference type="PATRIC" id="fig|1461584.3.peg.2960"/>
<evidence type="ECO:0000256" key="1">
    <source>
        <dbReference type="SAM" id="Phobius"/>
    </source>
</evidence>
<keyword evidence="1" id="KW-0472">Membrane</keyword>
<keyword evidence="1" id="KW-1133">Transmembrane helix</keyword>
<name>A0A078MW15_9MICC</name>
<feature type="transmembrane region" description="Helical" evidence="1">
    <location>
        <begin position="83"/>
        <end position="108"/>
    </location>
</feature>
<keyword evidence="1" id="KW-0812">Transmembrane</keyword>
<evidence type="ECO:0000313" key="2">
    <source>
        <dbReference type="EMBL" id="CEA09612.1"/>
    </source>
</evidence>
<proteinExistence type="predicted"/>
<sequence length="154" mass="16129">MKHRTSTEMQSLLAALLAGTLLLQALLPVMGRDAAANYPEVADLRMPITVLMVLAIAAAQAALLCLWRLVRLAARDGLISRRALVWADALAAALLAAASLLAVVALTLGTDPRTGGGGPAMLFLMAGIAGALAALWAVLAWRVRLRRTARDAAR</sequence>
<dbReference type="AlphaFoldDB" id="A0A078MW15"/>
<feature type="transmembrane region" description="Helical" evidence="1">
    <location>
        <begin position="120"/>
        <end position="141"/>
    </location>
</feature>
<reference evidence="2" key="1">
    <citation type="submission" date="2014-07" db="EMBL/GenBank/DDBJ databases">
        <authorList>
            <person name="Urmite Genomes Urmite Genomes"/>
        </authorList>
    </citation>
    <scope>NUCLEOTIDE SEQUENCE</scope>
    <source>
        <strain evidence="2">11W110_air</strain>
    </source>
</reference>
<protein>
    <recommendedName>
        <fullName evidence="3">DUF2975 domain-containing protein</fullName>
    </recommendedName>
</protein>
<evidence type="ECO:0008006" key="3">
    <source>
        <dbReference type="Google" id="ProtNLM"/>
    </source>
</evidence>
<gene>
    <name evidence="2" type="ORF">BN1051_02984</name>
</gene>
<dbReference type="EMBL" id="LN483072">
    <property type="protein sequence ID" value="CEA09612.1"/>
    <property type="molecule type" value="Genomic_DNA"/>
</dbReference>
<dbReference type="InterPro" id="IPR021354">
    <property type="entry name" value="DUF2975"/>
</dbReference>
<feature type="transmembrane region" description="Helical" evidence="1">
    <location>
        <begin position="47"/>
        <end position="71"/>
    </location>
</feature>
<accession>A0A078MW15</accession>
<dbReference type="Pfam" id="PF11188">
    <property type="entry name" value="DUF2975"/>
    <property type="match status" value="1"/>
</dbReference>
<organism evidence="2">
    <name type="scientific">Arthrobacter saudimassiliensis</name>
    <dbReference type="NCBI Taxonomy" id="1461584"/>
    <lineage>
        <taxon>Bacteria</taxon>
        <taxon>Bacillati</taxon>
        <taxon>Actinomycetota</taxon>
        <taxon>Actinomycetes</taxon>
        <taxon>Micrococcales</taxon>
        <taxon>Micrococcaceae</taxon>
        <taxon>Arthrobacter</taxon>
    </lineage>
</organism>